<comment type="caution">
    <text evidence="7">The sequence shown here is derived from an EMBL/GenBank/DDBJ whole genome shotgun (WGS) entry which is preliminary data.</text>
</comment>
<dbReference type="InterPro" id="IPR001544">
    <property type="entry name" value="Aminotrans_IV"/>
</dbReference>
<dbReference type="PANTHER" id="PTHR42743:SF11">
    <property type="entry name" value="AMINODEOXYCHORISMATE LYASE"/>
    <property type="match status" value="1"/>
</dbReference>
<dbReference type="InterPro" id="IPR036038">
    <property type="entry name" value="Aminotransferase-like"/>
</dbReference>
<evidence type="ECO:0000256" key="2">
    <source>
        <dbReference type="ARBA" id="ARBA00009320"/>
    </source>
</evidence>
<keyword evidence="7" id="KW-0456">Lyase</keyword>
<comment type="subunit">
    <text evidence="3">Homodimer.</text>
</comment>
<evidence type="ECO:0000256" key="3">
    <source>
        <dbReference type="ARBA" id="ARBA00011738"/>
    </source>
</evidence>
<evidence type="ECO:0000256" key="1">
    <source>
        <dbReference type="ARBA" id="ARBA00001933"/>
    </source>
</evidence>
<dbReference type="InterPro" id="IPR050571">
    <property type="entry name" value="Class-IV_PLP-Dep_Aminotrnsfr"/>
</dbReference>
<sequence>MYIYLNGEIIKREEARISAFDHGFVYGLGLFETFPVINGHPFLLDDHFQRLHKGLEQLGIKWSYTRTDAVKVINELLEINNLSNAYVRWNVSAGEEDIGLYTGPYLEPTTIVYIKPLPLTPKEKRGRFLSIPRNTPEGDVRLKSHHYLNNILAKRELGNEGNAEGIFLTNSGYIAEGIVSNVFWVKEERVYTPSIDTGILNGITRQYVLALLEKWNISYEEGHYQPDDLLNSDECFITNSIQEVVPLFFKEAQERKEPSPLITRLRESFKQNRTLLWSKDELWEDQ</sequence>
<keyword evidence="8" id="KW-1185">Reference proteome</keyword>
<dbReference type="GO" id="GO:0008696">
    <property type="term" value="F:4-amino-4-deoxychorismate lyase activity"/>
    <property type="evidence" value="ECO:0007669"/>
    <property type="project" value="UniProtKB-EC"/>
</dbReference>
<dbReference type="GO" id="GO:0005829">
    <property type="term" value="C:cytosol"/>
    <property type="evidence" value="ECO:0007669"/>
    <property type="project" value="TreeGrafter"/>
</dbReference>
<dbReference type="NCBIfam" id="NF005800">
    <property type="entry name" value="PRK07650.1"/>
    <property type="match status" value="1"/>
</dbReference>
<evidence type="ECO:0000313" key="8">
    <source>
        <dbReference type="Proteomes" id="UP000678228"/>
    </source>
</evidence>
<name>A0A941ARX8_9BACI</name>
<dbReference type="Proteomes" id="UP000678228">
    <property type="component" value="Unassembled WGS sequence"/>
</dbReference>
<evidence type="ECO:0000313" key="7">
    <source>
        <dbReference type="EMBL" id="MBP3953458.1"/>
    </source>
</evidence>
<dbReference type="FunFam" id="3.20.10.10:FF:000002">
    <property type="entry name" value="D-alanine aminotransferase"/>
    <property type="match status" value="1"/>
</dbReference>
<reference evidence="7" key="1">
    <citation type="submission" date="2021-03" db="EMBL/GenBank/DDBJ databases">
        <title>Bacillus suaedae sp. nov., isolated from Suaeda aralocaspica.</title>
        <authorList>
            <person name="Lei R.F.R."/>
        </authorList>
    </citation>
    <scope>NUCLEOTIDE SEQUENCE</scope>
    <source>
        <strain evidence="7">YZJH907-2</strain>
    </source>
</reference>
<dbReference type="PANTHER" id="PTHR42743">
    <property type="entry name" value="AMINO-ACID AMINOTRANSFERASE"/>
    <property type="match status" value="1"/>
</dbReference>
<dbReference type="GO" id="GO:0008652">
    <property type="term" value="P:amino acid biosynthetic process"/>
    <property type="evidence" value="ECO:0007669"/>
    <property type="project" value="UniProtKB-ARBA"/>
</dbReference>
<gene>
    <name evidence="7" type="primary">pabC</name>
    <name evidence="7" type="ORF">J7W16_20340</name>
</gene>
<dbReference type="RefSeq" id="WP_210599313.1">
    <property type="nucleotide sequence ID" value="NZ_JAGKSQ010000014.1"/>
</dbReference>
<comment type="similarity">
    <text evidence="2 5">Belongs to the class-IV pyridoxal-phosphate-dependent aminotransferase family.</text>
</comment>
<dbReference type="InterPro" id="IPR018300">
    <property type="entry name" value="Aminotrans_IV_CS"/>
</dbReference>
<evidence type="ECO:0000256" key="5">
    <source>
        <dbReference type="RuleBase" id="RU004106"/>
    </source>
</evidence>
<proteinExistence type="inferred from homology"/>
<dbReference type="Gene3D" id="3.30.470.10">
    <property type="match status" value="1"/>
</dbReference>
<protein>
    <submittedName>
        <fullName evidence="7">Aminodeoxychorismate lyase</fullName>
        <ecNumber evidence="7">4.1.3.38</ecNumber>
    </submittedName>
</protein>
<dbReference type="Pfam" id="PF01063">
    <property type="entry name" value="Aminotran_4"/>
    <property type="match status" value="1"/>
</dbReference>
<dbReference type="GO" id="GO:0046394">
    <property type="term" value="P:carboxylic acid biosynthetic process"/>
    <property type="evidence" value="ECO:0007669"/>
    <property type="project" value="UniProtKB-ARBA"/>
</dbReference>
<comment type="cofactor">
    <cofactor evidence="1 6">
        <name>pyridoxal 5'-phosphate</name>
        <dbReference type="ChEBI" id="CHEBI:597326"/>
    </cofactor>
</comment>
<accession>A0A941ARX8</accession>
<dbReference type="SUPFAM" id="SSF56752">
    <property type="entry name" value="D-aminoacid aminotransferase-like PLP-dependent enzymes"/>
    <property type="match status" value="1"/>
</dbReference>
<dbReference type="EC" id="4.1.3.38" evidence="7"/>
<dbReference type="CDD" id="cd00449">
    <property type="entry name" value="PLPDE_IV"/>
    <property type="match status" value="1"/>
</dbReference>
<dbReference type="InterPro" id="IPR043132">
    <property type="entry name" value="BCAT-like_C"/>
</dbReference>
<dbReference type="Gene3D" id="3.20.10.10">
    <property type="entry name" value="D-amino Acid Aminotransferase, subunit A, domain 2"/>
    <property type="match status" value="1"/>
</dbReference>
<evidence type="ECO:0000256" key="6">
    <source>
        <dbReference type="RuleBase" id="RU004516"/>
    </source>
</evidence>
<dbReference type="InterPro" id="IPR043131">
    <property type="entry name" value="BCAT-like_N"/>
</dbReference>
<organism evidence="7 8">
    <name type="scientific">Halalkalibacter suaedae</name>
    <dbReference type="NCBI Taxonomy" id="2822140"/>
    <lineage>
        <taxon>Bacteria</taxon>
        <taxon>Bacillati</taxon>
        <taxon>Bacillota</taxon>
        <taxon>Bacilli</taxon>
        <taxon>Bacillales</taxon>
        <taxon>Bacillaceae</taxon>
        <taxon>Halalkalibacter</taxon>
    </lineage>
</organism>
<dbReference type="PROSITE" id="PS00770">
    <property type="entry name" value="AA_TRANSFER_CLASS_4"/>
    <property type="match status" value="1"/>
</dbReference>
<dbReference type="EMBL" id="JAGKSQ010000014">
    <property type="protein sequence ID" value="MBP3953458.1"/>
    <property type="molecule type" value="Genomic_DNA"/>
</dbReference>
<evidence type="ECO:0000256" key="4">
    <source>
        <dbReference type="ARBA" id="ARBA00022898"/>
    </source>
</evidence>
<keyword evidence="4 6" id="KW-0663">Pyridoxal phosphate</keyword>
<dbReference type="AlphaFoldDB" id="A0A941ARX8"/>